<dbReference type="EMBL" id="FOUY01000003">
    <property type="protein sequence ID" value="SFM82249.1"/>
    <property type="molecule type" value="Genomic_DNA"/>
</dbReference>
<dbReference type="InterPro" id="IPR025847">
    <property type="entry name" value="MEDS_domain"/>
</dbReference>
<dbReference type="Proteomes" id="UP000199614">
    <property type="component" value="Unassembled WGS sequence"/>
</dbReference>
<evidence type="ECO:0000313" key="2">
    <source>
        <dbReference type="EMBL" id="SFM82249.1"/>
    </source>
</evidence>
<organism evidence="2 3">
    <name type="scientific">Pseudonocardia ammonioxydans</name>
    <dbReference type="NCBI Taxonomy" id="260086"/>
    <lineage>
        <taxon>Bacteria</taxon>
        <taxon>Bacillati</taxon>
        <taxon>Actinomycetota</taxon>
        <taxon>Actinomycetes</taxon>
        <taxon>Pseudonocardiales</taxon>
        <taxon>Pseudonocardiaceae</taxon>
        <taxon>Pseudonocardia</taxon>
    </lineage>
</organism>
<reference evidence="2 3" key="1">
    <citation type="submission" date="2016-10" db="EMBL/GenBank/DDBJ databases">
        <authorList>
            <person name="de Groot N.N."/>
        </authorList>
    </citation>
    <scope>NUCLEOTIDE SEQUENCE [LARGE SCALE GENOMIC DNA]</scope>
    <source>
        <strain evidence="2 3">CGMCC 4.1877</strain>
    </source>
</reference>
<dbReference type="Gene3D" id="3.30.750.24">
    <property type="entry name" value="STAS domain"/>
    <property type="match status" value="1"/>
</dbReference>
<evidence type="ECO:0000259" key="1">
    <source>
        <dbReference type="PROSITE" id="PS50801"/>
    </source>
</evidence>
<gene>
    <name evidence="2" type="ORF">SAMN05216207_1003102</name>
</gene>
<dbReference type="AlphaFoldDB" id="A0A1I4U059"/>
<keyword evidence="3" id="KW-1185">Reference proteome</keyword>
<protein>
    <submittedName>
        <fullName evidence="2">Anti-anti-sigma factor</fullName>
    </submittedName>
</protein>
<dbReference type="Pfam" id="PF13466">
    <property type="entry name" value="STAS_2"/>
    <property type="match status" value="1"/>
</dbReference>
<dbReference type="InterPro" id="IPR002645">
    <property type="entry name" value="STAS_dom"/>
</dbReference>
<accession>A0A1I4U059</accession>
<dbReference type="OrthoDB" id="116243at2"/>
<dbReference type="InterPro" id="IPR058548">
    <property type="entry name" value="MlaB-like_STAS"/>
</dbReference>
<dbReference type="RefSeq" id="WP_093337793.1">
    <property type="nucleotide sequence ID" value="NZ_FOUY01000003.1"/>
</dbReference>
<dbReference type="PROSITE" id="PS50801">
    <property type="entry name" value="STAS"/>
    <property type="match status" value="1"/>
</dbReference>
<name>A0A1I4U059_PSUAM</name>
<dbReference type="Pfam" id="PF14417">
    <property type="entry name" value="MEDS"/>
    <property type="match status" value="1"/>
</dbReference>
<proteinExistence type="predicted"/>
<feature type="domain" description="STAS" evidence="1">
    <location>
        <begin position="192"/>
        <end position="279"/>
    </location>
</feature>
<dbReference type="InterPro" id="IPR036513">
    <property type="entry name" value="STAS_dom_sf"/>
</dbReference>
<dbReference type="STRING" id="260086.SAMN05216207_1003102"/>
<sequence>MIKLAGDLSSGDHVCAIPDSAEHLGEIAAGFVAHGLLRGERVLYFDDDGAADALLRRLAEDGVEIDGPLRRGQLDIQPEEVTRQTFRTALPDVHAGVSAQLAHSLAQGWAGTRLTGQMHSAMAPGAAGTLPEYDGLLARLVRENQDSLTALCTYDPGHFPDEQIDIMRALHRDHLALTGAYDDGLLRIVRLGVGYARLAGEIDHSNRPKITNLLHQQLDAVLRSADAPADIGLDMASVRFVDVASAVAFVHAAEGFPASHRLVLHRVRPRVQRILDRCGAAFSAQLAFDDDPPPVDPPPPAR</sequence>
<evidence type="ECO:0000313" key="3">
    <source>
        <dbReference type="Proteomes" id="UP000199614"/>
    </source>
</evidence>
<dbReference type="SUPFAM" id="SSF52091">
    <property type="entry name" value="SpoIIaa-like"/>
    <property type="match status" value="1"/>
</dbReference>